<dbReference type="FunFam" id="1.10.1040.10:FF:000017">
    <property type="entry name" value="2-dehydropantoate 2-reductase"/>
    <property type="match status" value="1"/>
</dbReference>
<feature type="domain" description="Ketopantoate reductase C-terminal" evidence="7">
    <location>
        <begin position="178"/>
        <end position="298"/>
    </location>
</feature>
<evidence type="ECO:0000256" key="4">
    <source>
        <dbReference type="ARBA" id="ARBA00032024"/>
    </source>
</evidence>
<dbReference type="GO" id="GO:0008677">
    <property type="term" value="F:2-dehydropantoate 2-reductase activity"/>
    <property type="evidence" value="ECO:0007669"/>
    <property type="project" value="UniProtKB-EC"/>
</dbReference>
<feature type="domain" description="Ketopantoate reductase N-terminal" evidence="6">
    <location>
        <begin position="8"/>
        <end position="150"/>
    </location>
</feature>
<dbReference type="InterPro" id="IPR051402">
    <property type="entry name" value="KPR-Related"/>
</dbReference>
<keyword evidence="2 5" id="KW-0521">NADP</keyword>
<keyword evidence="9" id="KW-1185">Reference proteome</keyword>
<gene>
    <name evidence="8" type="ORF">KX928_14660</name>
</gene>
<dbReference type="InterPro" id="IPR013332">
    <property type="entry name" value="KPR_N"/>
</dbReference>
<dbReference type="EC" id="1.1.1.169" evidence="1 5"/>
<dbReference type="EMBL" id="JAHXDN010000004">
    <property type="protein sequence ID" value="MBW4709029.1"/>
    <property type="molecule type" value="Genomic_DNA"/>
</dbReference>
<dbReference type="AlphaFoldDB" id="A0A9X1FWF5"/>
<evidence type="ECO:0000259" key="7">
    <source>
        <dbReference type="Pfam" id="PF08546"/>
    </source>
</evidence>
<keyword evidence="3 5" id="KW-0560">Oxidoreductase</keyword>
<comment type="caution">
    <text evidence="8">The sequence shown here is derived from an EMBL/GenBank/DDBJ whole genome shotgun (WGS) entry which is preliminary data.</text>
</comment>
<dbReference type="PANTHER" id="PTHR21708:SF26">
    <property type="entry name" value="2-DEHYDROPANTOATE 2-REDUCTASE"/>
    <property type="match status" value="1"/>
</dbReference>
<protein>
    <recommendedName>
        <fullName evidence="1 5">2-dehydropantoate 2-reductase</fullName>
        <ecNumber evidence="1 5">1.1.1.169</ecNumber>
    </recommendedName>
    <alternativeName>
        <fullName evidence="4 5">Ketopantoate reductase</fullName>
    </alternativeName>
</protein>
<evidence type="ECO:0000256" key="3">
    <source>
        <dbReference type="ARBA" id="ARBA00023002"/>
    </source>
</evidence>
<dbReference type="Proteomes" id="UP001138661">
    <property type="component" value="Unassembled WGS sequence"/>
</dbReference>
<dbReference type="InterPro" id="IPR003710">
    <property type="entry name" value="ApbA"/>
</dbReference>
<dbReference type="RefSeq" id="WP_219504113.1">
    <property type="nucleotide sequence ID" value="NZ_JAHXDN010000004.1"/>
</dbReference>
<dbReference type="NCBIfam" id="TIGR00745">
    <property type="entry name" value="apbA_panE"/>
    <property type="match status" value="1"/>
</dbReference>
<dbReference type="Pfam" id="PF02558">
    <property type="entry name" value="ApbA"/>
    <property type="match status" value="1"/>
</dbReference>
<dbReference type="PANTHER" id="PTHR21708">
    <property type="entry name" value="PROBABLE 2-DEHYDROPANTOATE 2-REDUCTASE"/>
    <property type="match status" value="1"/>
</dbReference>
<dbReference type="GO" id="GO:0015940">
    <property type="term" value="P:pantothenate biosynthetic process"/>
    <property type="evidence" value="ECO:0007669"/>
    <property type="project" value="UniProtKB-KW"/>
</dbReference>
<evidence type="ECO:0000313" key="8">
    <source>
        <dbReference type="EMBL" id="MBW4709029.1"/>
    </source>
</evidence>
<reference evidence="8" key="1">
    <citation type="submission" date="2021-07" db="EMBL/GenBank/DDBJ databases">
        <title>Roseobacter insulae sp. nov., isolated from a tidal flat.</title>
        <authorList>
            <person name="Park S."/>
            <person name="Yoon J.-H."/>
        </authorList>
    </citation>
    <scope>NUCLEOTIDE SEQUENCE</scope>
    <source>
        <strain evidence="8">YSTF-M11</strain>
    </source>
</reference>
<comment type="similarity">
    <text evidence="5">Belongs to the ketopantoate reductase family.</text>
</comment>
<dbReference type="Pfam" id="PF08546">
    <property type="entry name" value="ApbA_C"/>
    <property type="match status" value="1"/>
</dbReference>
<comment type="catalytic activity">
    <reaction evidence="5">
        <text>(R)-pantoate + NADP(+) = 2-dehydropantoate + NADPH + H(+)</text>
        <dbReference type="Rhea" id="RHEA:16233"/>
        <dbReference type="ChEBI" id="CHEBI:11561"/>
        <dbReference type="ChEBI" id="CHEBI:15378"/>
        <dbReference type="ChEBI" id="CHEBI:15980"/>
        <dbReference type="ChEBI" id="CHEBI:57783"/>
        <dbReference type="ChEBI" id="CHEBI:58349"/>
        <dbReference type="EC" id="1.1.1.169"/>
    </reaction>
</comment>
<accession>A0A9X1FWF5</accession>
<comment type="function">
    <text evidence="5">Catalyzes the NADPH-dependent reduction of ketopantoate into pantoic acid.</text>
</comment>
<organism evidence="8 9">
    <name type="scientific">Roseobacter insulae</name>
    <dbReference type="NCBI Taxonomy" id="2859783"/>
    <lineage>
        <taxon>Bacteria</taxon>
        <taxon>Pseudomonadati</taxon>
        <taxon>Pseudomonadota</taxon>
        <taxon>Alphaproteobacteria</taxon>
        <taxon>Rhodobacterales</taxon>
        <taxon>Roseobacteraceae</taxon>
        <taxon>Roseobacter</taxon>
    </lineage>
</organism>
<keyword evidence="5" id="KW-0566">Pantothenate biosynthesis</keyword>
<evidence type="ECO:0000256" key="5">
    <source>
        <dbReference type="RuleBase" id="RU362068"/>
    </source>
</evidence>
<dbReference type="InterPro" id="IPR013752">
    <property type="entry name" value="KPA_reductase"/>
</dbReference>
<proteinExistence type="inferred from homology"/>
<evidence type="ECO:0000256" key="1">
    <source>
        <dbReference type="ARBA" id="ARBA00013014"/>
    </source>
</evidence>
<evidence type="ECO:0000259" key="6">
    <source>
        <dbReference type="Pfam" id="PF02558"/>
    </source>
</evidence>
<evidence type="ECO:0000256" key="2">
    <source>
        <dbReference type="ARBA" id="ARBA00022857"/>
    </source>
</evidence>
<evidence type="ECO:0000313" key="9">
    <source>
        <dbReference type="Proteomes" id="UP001138661"/>
    </source>
</evidence>
<name>A0A9X1FWF5_9RHOB</name>
<comment type="pathway">
    <text evidence="5">Cofactor biosynthesis; (R)-pantothenate biosynthesis; (R)-pantoate from 3-methyl-2-oxobutanoate: step 2/2.</text>
</comment>
<sequence length="312" mass="32727">MRIATMATGGIGGFLAVRLSKAGHEVATVARGDHLAAIRQNGLTLEGPSGVQTVQPWMATDNPAQVGPVDAVIFGVKGNSLEDAARACLPMLQDQTVVVPFLNGVEAADRLRLVLPERNVANGMAQISTTIAAPGVIRQTGAFNAFTFAETDTRPSKRIDALRAAIDDAGSSAPPTDDIERDVWMKFVLFSAISGVTAAARCTIGDVTGNPYLGGLFRTVVAETASLGRALGVALPPDAEQKIWADTQALPPGMRASTAIDLENGRPLEIDWISGAAVRLAKRAGLEVPANHTLYAVLLPHKNGRSVRPEPS</sequence>
<dbReference type="GO" id="GO:0005737">
    <property type="term" value="C:cytoplasm"/>
    <property type="evidence" value="ECO:0007669"/>
    <property type="project" value="TreeGrafter"/>
</dbReference>